<gene>
    <name evidence="6" type="ORF">HWQ56_27385</name>
</gene>
<evidence type="ECO:0000256" key="2">
    <source>
        <dbReference type="ARBA" id="ARBA00022490"/>
    </source>
</evidence>
<dbReference type="GO" id="GO:0044781">
    <property type="term" value="P:bacterial-type flagellum organization"/>
    <property type="evidence" value="ECO:0007669"/>
    <property type="project" value="UniProtKB-KW"/>
</dbReference>
<keyword evidence="4" id="KW-0143">Chaperone</keyword>
<evidence type="ECO:0000256" key="4">
    <source>
        <dbReference type="ARBA" id="ARBA00023186"/>
    </source>
</evidence>
<organism evidence="6 7">
    <name type="scientific">Pseudomonas eucalypticola</name>
    <dbReference type="NCBI Taxonomy" id="2599595"/>
    <lineage>
        <taxon>Bacteria</taxon>
        <taxon>Pseudomonadati</taxon>
        <taxon>Pseudomonadota</taxon>
        <taxon>Gammaproteobacteria</taxon>
        <taxon>Pseudomonadales</taxon>
        <taxon>Pseudomonadaceae</taxon>
        <taxon>Pseudomonas</taxon>
    </lineage>
</organism>
<keyword evidence="6" id="KW-0966">Cell projection</keyword>
<dbReference type="Pfam" id="PF05400">
    <property type="entry name" value="FliT"/>
    <property type="match status" value="1"/>
</dbReference>
<evidence type="ECO:0000313" key="6">
    <source>
        <dbReference type="EMBL" id="QKZ07303.1"/>
    </source>
</evidence>
<evidence type="ECO:0000256" key="5">
    <source>
        <dbReference type="ARBA" id="ARBA00093797"/>
    </source>
</evidence>
<keyword evidence="2" id="KW-0963">Cytoplasm</keyword>
<proteinExistence type="predicted"/>
<keyword evidence="6" id="KW-0282">Flagellum</keyword>
<accession>A0A7D5H950</accession>
<keyword evidence="7" id="KW-1185">Reference proteome</keyword>
<dbReference type="KEGG" id="pez:HWQ56_27385"/>
<evidence type="ECO:0000313" key="7">
    <source>
        <dbReference type="Proteomes" id="UP000509568"/>
    </source>
</evidence>
<dbReference type="InterPro" id="IPR008622">
    <property type="entry name" value="FliT"/>
</dbReference>
<dbReference type="AlphaFoldDB" id="A0A7D5H950"/>
<dbReference type="Gene3D" id="1.20.58.380">
    <property type="entry name" value="Flagellar protein flit"/>
    <property type="match status" value="1"/>
</dbReference>
<sequence length="123" mass="14188">MSQAQVVESYERLLAQSRRMHECAAQGDWAEILLLKSQGLIDEETLRRQEAGVQLDEEHRRRKFELIKQILELEVEVRKCLADRQSHLGALILAGRLKRGQGKAYRPTATVRPLFKTVVRPEV</sequence>
<dbReference type="EMBL" id="CP056030">
    <property type="protein sequence ID" value="QKZ07303.1"/>
    <property type="molecule type" value="Genomic_DNA"/>
</dbReference>
<dbReference type="Proteomes" id="UP000509568">
    <property type="component" value="Chromosome"/>
</dbReference>
<protein>
    <recommendedName>
        <fullName evidence="5">Flagellar protein FliT</fullName>
    </recommendedName>
</protein>
<name>A0A7D5H950_9PSED</name>
<evidence type="ECO:0000256" key="1">
    <source>
        <dbReference type="ARBA" id="ARBA00004514"/>
    </source>
</evidence>
<dbReference type="RefSeq" id="WP_158157456.1">
    <property type="nucleotide sequence ID" value="NZ_CP056030.1"/>
</dbReference>
<keyword evidence="3" id="KW-1005">Bacterial flagellum biogenesis</keyword>
<keyword evidence="6" id="KW-0969">Cilium</keyword>
<reference evidence="6 7" key="1">
    <citation type="submission" date="2020-06" db="EMBL/GenBank/DDBJ databases">
        <title>Pseudomonas eucalypticola sp. nov., an endophyte of Eucalyptus dunnii leaves with biocontrol ability of eucalyptus leaf blight.</title>
        <authorList>
            <person name="Liu Y."/>
            <person name="Song Z."/>
            <person name="Zeng H."/>
            <person name="Lu M."/>
            <person name="Wang X."/>
            <person name="Lian X."/>
            <person name="Zhang Q."/>
        </authorList>
    </citation>
    <scope>NUCLEOTIDE SEQUENCE [LARGE SCALE GENOMIC DNA]</scope>
    <source>
        <strain evidence="6 7">NP-1</strain>
    </source>
</reference>
<evidence type="ECO:0000256" key="3">
    <source>
        <dbReference type="ARBA" id="ARBA00022795"/>
    </source>
</evidence>
<comment type="subcellular location">
    <subcellularLocation>
        <location evidence="1">Cytoplasm</location>
        <location evidence="1">Cytosol</location>
    </subcellularLocation>
</comment>